<gene>
    <name evidence="2" type="ORF">ECANGB1_2311</name>
    <name evidence="1" type="ORF">ECANGB1_499</name>
</gene>
<sequence>MGISDKLIFTHETVNHSESFVNPVTGTHTQNIESTWNTCKYNIKMHKGILGVKLDELLCEFMWKHNTGKRMGLIALFELLRIQ</sequence>
<evidence type="ECO:0000313" key="3">
    <source>
        <dbReference type="Proteomes" id="UP000192639"/>
    </source>
</evidence>
<protein>
    <recommendedName>
        <fullName evidence="4">ISXO2-like transposase domain-containing protein</fullName>
    </recommendedName>
</protein>
<comment type="caution">
    <text evidence="2">The sequence shown here is derived from an EMBL/GenBank/DDBJ whole genome shotgun (WGS) entry which is preliminary data.</text>
</comment>
<reference evidence="2 3" key="1">
    <citation type="journal article" date="2017" name="Environ. Microbiol.">
        <title>Decay of the glycolytic pathway and adaptation to intranuclear parasitism within Enterocytozoonidae microsporidia.</title>
        <authorList>
            <person name="Wiredu Boakye D."/>
            <person name="Jaroenlak P."/>
            <person name="Prachumwat A."/>
            <person name="Williams T.A."/>
            <person name="Bateman K.S."/>
            <person name="Itsathitphaisarn O."/>
            <person name="Sritunyalucksana K."/>
            <person name="Paszkiewicz K.H."/>
            <person name="Moore K.A."/>
            <person name="Stentiford G.D."/>
            <person name="Williams B.A."/>
        </authorList>
    </citation>
    <scope>NUCLEOTIDE SEQUENCE [LARGE SCALE GENOMIC DNA]</scope>
    <source>
        <strain evidence="2 3">GB1</strain>
    </source>
</reference>
<proteinExistence type="predicted"/>
<dbReference type="VEuPathDB" id="MicrosporidiaDB:ECANGB1_2311"/>
<dbReference type="PANTHER" id="PTHR47163:SF2">
    <property type="entry name" value="SI:DKEY-17M8.2"/>
    <property type="match status" value="1"/>
</dbReference>
<name>A0A1Y1S4D3_9MICR</name>
<dbReference type="EMBL" id="LWDP01000374">
    <property type="protein sequence ID" value="ORD92908.1"/>
    <property type="molecule type" value="Genomic_DNA"/>
</dbReference>
<dbReference type="InterPro" id="IPR053164">
    <property type="entry name" value="IS1016-like_transposase"/>
</dbReference>
<evidence type="ECO:0000313" key="1">
    <source>
        <dbReference type="EMBL" id="ORD92765.1"/>
    </source>
</evidence>
<dbReference type="EMBL" id="LWDP01000517">
    <property type="protein sequence ID" value="ORD92765.1"/>
    <property type="molecule type" value="Genomic_DNA"/>
</dbReference>
<accession>A0A1Y1S4D3</accession>
<dbReference type="Proteomes" id="UP000192639">
    <property type="component" value="Unassembled WGS sequence"/>
</dbReference>
<keyword evidence="3" id="KW-1185">Reference proteome</keyword>
<evidence type="ECO:0000313" key="2">
    <source>
        <dbReference type="EMBL" id="ORD92908.1"/>
    </source>
</evidence>
<evidence type="ECO:0008006" key="4">
    <source>
        <dbReference type="Google" id="ProtNLM"/>
    </source>
</evidence>
<dbReference type="OrthoDB" id="2186131at2759"/>
<organism evidence="2 3">
    <name type="scientific">Enterospora canceri</name>
    <dbReference type="NCBI Taxonomy" id="1081671"/>
    <lineage>
        <taxon>Eukaryota</taxon>
        <taxon>Fungi</taxon>
        <taxon>Fungi incertae sedis</taxon>
        <taxon>Microsporidia</taxon>
        <taxon>Enterocytozoonidae</taxon>
        <taxon>Enterospora</taxon>
    </lineage>
</organism>
<dbReference type="VEuPathDB" id="MicrosporidiaDB:ECANGB1_499"/>
<dbReference type="AlphaFoldDB" id="A0A1Y1S4D3"/>
<dbReference type="PANTHER" id="PTHR47163">
    <property type="entry name" value="DDE_TNP_IS1595 DOMAIN-CONTAINING PROTEIN"/>
    <property type="match status" value="1"/>
</dbReference>